<accession>A0A378I980</accession>
<name>A0A378I980_9GAMM</name>
<evidence type="ECO:0000313" key="4">
    <source>
        <dbReference type="Proteomes" id="UP000054735"/>
    </source>
</evidence>
<dbReference type="Proteomes" id="UP000054735">
    <property type="component" value="Unassembled WGS sequence"/>
</dbReference>
<dbReference type="OrthoDB" id="5642210at2"/>
<sequence length="106" mass="11935">MPDDMETGHSSRGLAAGAVATVTAIASYAALKKGNIQIAFLWYKNVGGCGLNFYRLQADGHRHRFFAIDYHRFKNSHTGEEMNALHYHRGSSVREIKLHRPYEGGW</sequence>
<keyword evidence="1" id="KW-0812">Transmembrane</keyword>
<dbReference type="EMBL" id="LNXT01000040">
    <property type="protein sequence ID" value="KTC69321.1"/>
    <property type="molecule type" value="Genomic_DNA"/>
</dbReference>
<keyword evidence="4" id="KW-1185">Reference proteome</keyword>
<dbReference type="EMBL" id="UGNW01000001">
    <property type="protein sequence ID" value="STX31583.1"/>
    <property type="molecule type" value="Genomic_DNA"/>
</dbReference>
<evidence type="ECO:0000313" key="5">
    <source>
        <dbReference type="Proteomes" id="UP000255066"/>
    </source>
</evidence>
<organism evidence="3 5">
    <name type="scientific">Legionella birminghamensis</name>
    <dbReference type="NCBI Taxonomy" id="28083"/>
    <lineage>
        <taxon>Bacteria</taxon>
        <taxon>Pseudomonadati</taxon>
        <taxon>Pseudomonadota</taxon>
        <taxon>Gammaproteobacteria</taxon>
        <taxon>Legionellales</taxon>
        <taxon>Legionellaceae</taxon>
        <taxon>Legionella</taxon>
    </lineage>
</organism>
<keyword evidence="1" id="KW-1133">Transmembrane helix</keyword>
<gene>
    <name evidence="2" type="ORF">Lbir_2060</name>
    <name evidence="3" type="ORF">NCTC12437_01357</name>
</gene>
<evidence type="ECO:0000256" key="1">
    <source>
        <dbReference type="SAM" id="Phobius"/>
    </source>
</evidence>
<keyword evidence="1" id="KW-0472">Membrane</keyword>
<evidence type="ECO:0000313" key="3">
    <source>
        <dbReference type="EMBL" id="STX31583.1"/>
    </source>
</evidence>
<dbReference type="Proteomes" id="UP000255066">
    <property type="component" value="Unassembled WGS sequence"/>
</dbReference>
<dbReference type="STRING" id="28083.Lbir_2060"/>
<evidence type="ECO:0000313" key="2">
    <source>
        <dbReference type="EMBL" id="KTC69321.1"/>
    </source>
</evidence>
<dbReference type="AlphaFoldDB" id="A0A378I980"/>
<proteinExistence type="predicted"/>
<dbReference type="RefSeq" id="WP_083503148.1">
    <property type="nucleotide sequence ID" value="NZ_CAAAHV010000005.1"/>
</dbReference>
<reference evidence="3 5" key="2">
    <citation type="submission" date="2018-06" db="EMBL/GenBank/DDBJ databases">
        <authorList>
            <consortium name="Pathogen Informatics"/>
            <person name="Doyle S."/>
        </authorList>
    </citation>
    <scope>NUCLEOTIDE SEQUENCE [LARGE SCALE GENOMIC DNA]</scope>
    <source>
        <strain evidence="3 5">NCTC12437</strain>
    </source>
</reference>
<reference evidence="2 4" key="1">
    <citation type="submission" date="2015-11" db="EMBL/GenBank/DDBJ databases">
        <title>Genomic analysis of 38 Legionella species identifies large and diverse effector repertoires.</title>
        <authorList>
            <person name="Burstein D."/>
            <person name="Amaro F."/>
            <person name="Zusman T."/>
            <person name="Lifshitz Z."/>
            <person name="Cohen O."/>
            <person name="Gilbert J.A."/>
            <person name="Pupko T."/>
            <person name="Shuman H.A."/>
            <person name="Segal G."/>
        </authorList>
    </citation>
    <scope>NUCLEOTIDE SEQUENCE [LARGE SCALE GENOMIC DNA]</scope>
    <source>
        <strain evidence="2 4">CDC#1407-AL-14</strain>
    </source>
</reference>
<protein>
    <submittedName>
        <fullName evidence="3">Uncharacterized protein</fullName>
    </submittedName>
</protein>
<feature type="transmembrane region" description="Helical" evidence="1">
    <location>
        <begin position="12"/>
        <end position="31"/>
    </location>
</feature>